<feature type="chain" id="PRO_5037332943" evidence="4">
    <location>
        <begin position="39"/>
        <end position="625"/>
    </location>
</feature>
<keyword evidence="3" id="KW-0472">Membrane</keyword>
<dbReference type="AlphaFoldDB" id="A0A915EIW6"/>
<keyword evidence="3" id="KW-1133">Transmembrane helix</keyword>
<reference evidence="7" key="1">
    <citation type="submission" date="2022-11" db="UniProtKB">
        <authorList>
            <consortium name="WormBaseParasite"/>
        </authorList>
    </citation>
    <scope>IDENTIFICATION</scope>
</reference>
<dbReference type="WBParaSite" id="jg6373">
    <property type="protein sequence ID" value="jg6373"/>
    <property type="gene ID" value="jg6373"/>
</dbReference>
<evidence type="ECO:0000256" key="4">
    <source>
        <dbReference type="SAM" id="SignalP"/>
    </source>
</evidence>
<proteinExistence type="inferred from homology"/>
<organism evidence="6 7">
    <name type="scientific">Ditylenchus dipsaci</name>
    <dbReference type="NCBI Taxonomy" id="166011"/>
    <lineage>
        <taxon>Eukaryota</taxon>
        <taxon>Metazoa</taxon>
        <taxon>Ecdysozoa</taxon>
        <taxon>Nematoda</taxon>
        <taxon>Chromadorea</taxon>
        <taxon>Rhabditida</taxon>
        <taxon>Tylenchina</taxon>
        <taxon>Tylenchomorpha</taxon>
        <taxon>Sphaerularioidea</taxon>
        <taxon>Anguinidae</taxon>
        <taxon>Anguininae</taxon>
        <taxon>Ditylenchus</taxon>
    </lineage>
</organism>
<sequence length="625" mass="70893">MARNKFHPPFCLNFLSKYWKSTLVCFLILLSYQQVVDAVTQHVRKTHPIELTIESGSIRGEYLTIGANDFAVFKGIPYAAPPVGSLRFQKPEPPAKWRGVMNATQYPPMCAQRSRSRSTDPVHLYKIHISEDCLYLNVFAPPQFTNDTYPVMVWIHGGGFQSGSSSDYPQEAILNNFVSRKVVFVSMNYRLGPLGFISTGDSILPGNNGLRDQILALEWVRLNAHVFGGDPNNVLLMGQGSGASAASLLALSPSAEGLFQKIMLMSGTAISPGVVRNAAINGTWALDKKLHCRSFNSSELLDCFRKQLRDEILNFEEIEGHDYSTFVPVVDGEDGVIPENPEILATYRRKIPVMLGTTKDESALSILLLNEKELNLTAVDIEMAEELVENLTKAFGFVNQPLVMEGCKHEYVWTKVDPSIETPILHESVLKMFSHFWYDAPASRLATYYAKQEVPVFLYSFDHVSENFETNRVFHGCDEIFLFDVEPRFLITRKDKNWQLDQRVTEIFADLIVNFLKYDNPTPDQAGFTFNWTSMSNDQLEYLSITDSPKVDVGYRWQGHVFWNKYVRHLDTVDGCLEKIAQLDRQLGDYQLATWMLLFCALFFFAILVGLACYCTRKEADEDEL</sequence>
<dbReference type="InterPro" id="IPR029058">
    <property type="entry name" value="AB_hydrolase_fold"/>
</dbReference>
<keyword evidence="2 4" id="KW-0732">Signal</keyword>
<protein>
    <submittedName>
        <fullName evidence="7">Carboxylesterase type B domain-containing protein</fullName>
    </submittedName>
</protein>
<evidence type="ECO:0000256" key="3">
    <source>
        <dbReference type="SAM" id="Phobius"/>
    </source>
</evidence>
<feature type="transmembrane region" description="Helical" evidence="3">
    <location>
        <begin position="592"/>
        <end position="615"/>
    </location>
</feature>
<dbReference type="Pfam" id="PF00135">
    <property type="entry name" value="COesterase"/>
    <property type="match status" value="1"/>
</dbReference>
<evidence type="ECO:0000256" key="1">
    <source>
        <dbReference type="ARBA" id="ARBA00005964"/>
    </source>
</evidence>
<dbReference type="InterPro" id="IPR002018">
    <property type="entry name" value="CarbesteraseB"/>
</dbReference>
<evidence type="ECO:0000256" key="2">
    <source>
        <dbReference type="ARBA" id="ARBA00022729"/>
    </source>
</evidence>
<dbReference type="PANTHER" id="PTHR43903">
    <property type="entry name" value="NEUROLIGIN"/>
    <property type="match status" value="1"/>
</dbReference>
<name>A0A915EIW6_9BILA</name>
<keyword evidence="3" id="KW-0812">Transmembrane</keyword>
<dbReference type="Gene3D" id="3.40.50.1820">
    <property type="entry name" value="alpha/beta hydrolase"/>
    <property type="match status" value="1"/>
</dbReference>
<feature type="signal peptide" evidence="4">
    <location>
        <begin position="1"/>
        <end position="38"/>
    </location>
</feature>
<feature type="domain" description="Carboxylesterase type B" evidence="5">
    <location>
        <begin position="50"/>
        <end position="559"/>
    </location>
</feature>
<keyword evidence="6" id="KW-1185">Reference proteome</keyword>
<evidence type="ECO:0000259" key="5">
    <source>
        <dbReference type="Pfam" id="PF00135"/>
    </source>
</evidence>
<comment type="similarity">
    <text evidence="1">Belongs to the type-B carboxylesterase/lipase family.</text>
</comment>
<accession>A0A915EIW6</accession>
<dbReference type="SUPFAM" id="SSF53474">
    <property type="entry name" value="alpha/beta-Hydrolases"/>
    <property type="match status" value="1"/>
</dbReference>
<dbReference type="Proteomes" id="UP000887574">
    <property type="component" value="Unplaced"/>
</dbReference>
<dbReference type="PROSITE" id="PS00941">
    <property type="entry name" value="CARBOXYLESTERASE_B_2"/>
    <property type="match status" value="1"/>
</dbReference>
<evidence type="ECO:0000313" key="6">
    <source>
        <dbReference type="Proteomes" id="UP000887574"/>
    </source>
</evidence>
<dbReference type="InterPro" id="IPR051093">
    <property type="entry name" value="Neuroligin/BSAL"/>
</dbReference>
<evidence type="ECO:0000313" key="7">
    <source>
        <dbReference type="WBParaSite" id="jg6373"/>
    </source>
</evidence>
<dbReference type="InterPro" id="IPR019819">
    <property type="entry name" value="Carboxylesterase_B_CS"/>
</dbReference>